<keyword evidence="1" id="KW-0963">Cytoplasm</keyword>
<dbReference type="Proteomes" id="UP000009881">
    <property type="component" value="Unassembled WGS sequence"/>
</dbReference>
<dbReference type="NCBIfam" id="TIGR00649">
    <property type="entry name" value="MG423"/>
    <property type="match status" value="1"/>
</dbReference>
<dbReference type="Gene3D" id="3.60.15.10">
    <property type="entry name" value="Ribonuclease Z/Hydroxyacylglutathione hydrolase-like"/>
    <property type="match status" value="1"/>
</dbReference>
<keyword evidence="10" id="KW-1185">Reference proteome</keyword>
<keyword evidence="2" id="KW-0540">Nuclease</keyword>
<dbReference type="Pfam" id="PF22505">
    <property type="entry name" value="RNase_J_b_CASP"/>
    <property type="match status" value="1"/>
</dbReference>
<keyword evidence="3" id="KW-0479">Metal-binding</keyword>
<dbReference type="SMART" id="SM00849">
    <property type="entry name" value="Lactamase_B"/>
    <property type="match status" value="1"/>
</dbReference>
<dbReference type="Pfam" id="PF00753">
    <property type="entry name" value="Lactamase_B"/>
    <property type="match status" value="1"/>
</dbReference>
<name>K9H1A4_9PROT</name>
<dbReference type="AlphaFoldDB" id="K9H1A4"/>
<dbReference type="SUPFAM" id="SSF56281">
    <property type="entry name" value="Metallo-hydrolase/oxidoreductase"/>
    <property type="match status" value="1"/>
</dbReference>
<dbReference type="GO" id="GO:0046872">
    <property type="term" value="F:metal ion binding"/>
    <property type="evidence" value="ECO:0007669"/>
    <property type="project" value="UniProtKB-KW"/>
</dbReference>
<reference evidence="9 10" key="1">
    <citation type="journal article" date="2013" name="Genome Announc.">
        <title>Draft Genome Sequence of an Alphaproteobacterium, Caenispirillum salinarum AK4(T), Isolated from a Solar Saltern.</title>
        <authorList>
            <person name="Khatri I."/>
            <person name="Singh A."/>
            <person name="Korpole S."/>
            <person name="Pinnaka A.K."/>
            <person name="Subramanian S."/>
        </authorList>
    </citation>
    <scope>NUCLEOTIDE SEQUENCE [LARGE SCALE GENOMIC DNA]</scope>
    <source>
        <strain evidence="9 10">AK4</strain>
    </source>
</reference>
<dbReference type="EMBL" id="ANHY01000007">
    <property type="protein sequence ID" value="EKV30839.1"/>
    <property type="molecule type" value="Genomic_DNA"/>
</dbReference>
<dbReference type="GO" id="GO:0004527">
    <property type="term" value="F:exonuclease activity"/>
    <property type="evidence" value="ECO:0007669"/>
    <property type="project" value="UniProtKB-KW"/>
</dbReference>
<keyword evidence="5" id="KW-0862">Zinc</keyword>
<keyword evidence="4" id="KW-0378">Hydrolase</keyword>
<dbReference type="STRING" id="1238182.C882_4176"/>
<dbReference type="GO" id="GO:0003723">
    <property type="term" value="F:RNA binding"/>
    <property type="evidence" value="ECO:0007669"/>
    <property type="project" value="UniProtKB-KW"/>
</dbReference>
<evidence type="ECO:0000256" key="5">
    <source>
        <dbReference type="ARBA" id="ARBA00022833"/>
    </source>
</evidence>
<dbReference type="PANTHER" id="PTHR43694">
    <property type="entry name" value="RIBONUCLEASE J"/>
    <property type="match status" value="1"/>
</dbReference>
<feature type="domain" description="Metallo-beta-lactamase" evidence="8">
    <location>
        <begin position="27"/>
        <end position="229"/>
    </location>
</feature>
<evidence type="ECO:0000313" key="9">
    <source>
        <dbReference type="EMBL" id="EKV30839.1"/>
    </source>
</evidence>
<dbReference type="Pfam" id="PF17770">
    <property type="entry name" value="RNase_J_C"/>
    <property type="match status" value="1"/>
</dbReference>
<sequence length="558" mass="61266">MSDTSGNGFTPRNELWFLPLGGSGEIGMNLNLYGCDGKWIIVDMGVSFGDDSVPGVDVVMPDPSFIEDRAEDLLGIVLTHAHEDHLGAVGYLWPWLKCPVYATPFAAAFLETKLKEEELLGEVPVNVVPLGGRVDIGPFDIEFVSLTHSIPEPNGLAIRTPYGTVFHTGDWKLDPEPVVGEDANIKRLKEIGDEGVLAMVCDSTNVINKGRAGSEGAVRDSLSDLIASYRNGKVAVACFASNLARVKTIVEAARDAGREVCLVGRSLWRVTEVARKVGYLDERESFLEADEAANLPDNRVLYICTGSQGEPRAALNRIAYNSHPSVKFGKGDVVLFSSRVIPGNEKAIFRLQNQLVRLGCEIITDRDKFIHVSGHPAQDEMREMYSYIRPRIAVPVHGERRHLHEHEKLALECGAETAIINENGGIVNLAPGEPEVIGHVSTGRLVLDGDRIVPIDSEILRDRKRMVQNGAAVITLVMDDRGRLLADPLVTTHGLFEPDEEEDESVLVEVVRGALGRLSPNDLRNDDTVAEAARLALRRTFHADQRRKPLTDVHLVRL</sequence>
<dbReference type="InterPro" id="IPR042173">
    <property type="entry name" value="RNase_J_2"/>
</dbReference>
<evidence type="ECO:0000256" key="1">
    <source>
        <dbReference type="ARBA" id="ARBA00022490"/>
    </source>
</evidence>
<comment type="caution">
    <text evidence="9">The sequence shown here is derived from an EMBL/GenBank/DDBJ whole genome shotgun (WGS) entry which is preliminary data.</text>
</comment>
<dbReference type="Pfam" id="PF07521">
    <property type="entry name" value="RMMBL"/>
    <property type="match status" value="1"/>
</dbReference>
<dbReference type="Gene3D" id="3.40.50.10710">
    <property type="entry name" value="Metallo-hydrolase/oxidoreductase"/>
    <property type="match status" value="1"/>
</dbReference>
<dbReference type="eggNOG" id="COG0595">
    <property type="taxonomic scope" value="Bacteria"/>
</dbReference>
<evidence type="ECO:0000256" key="2">
    <source>
        <dbReference type="ARBA" id="ARBA00022722"/>
    </source>
</evidence>
<dbReference type="InterPro" id="IPR004613">
    <property type="entry name" value="RNase_J"/>
</dbReference>
<dbReference type="CDD" id="cd07714">
    <property type="entry name" value="RNaseJ_MBL-fold"/>
    <property type="match status" value="1"/>
</dbReference>
<dbReference type="Gene3D" id="3.10.20.580">
    <property type="match status" value="1"/>
</dbReference>
<evidence type="ECO:0000256" key="6">
    <source>
        <dbReference type="ARBA" id="ARBA00022839"/>
    </source>
</evidence>
<keyword evidence="6" id="KW-0269">Exonuclease</keyword>
<keyword evidence="7" id="KW-0694">RNA-binding</keyword>
<evidence type="ECO:0000256" key="4">
    <source>
        <dbReference type="ARBA" id="ARBA00022801"/>
    </source>
</evidence>
<dbReference type="InterPro" id="IPR055132">
    <property type="entry name" value="RNase_J_b_CASP"/>
</dbReference>
<accession>K9H1A4</accession>
<evidence type="ECO:0000259" key="8">
    <source>
        <dbReference type="SMART" id="SM00849"/>
    </source>
</evidence>
<dbReference type="PANTHER" id="PTHR43694:SF1">
    <property type="entry name" value="RIBONUCLEASE J"/>
    <property type="match status" value="1"/>
</dbReference>
<evidence type="ECO:0000313" key="10">
    <source>
        <dbReference type="Proteomes" id="UP000009881"/>
    </source>
</evidence>
<gene>
    <name evidence="9" type="ORF">C882_4176</name>
</gene>
<organism evidence="9 10">
    <name type="scientific">Caenispirillum salinarum AK4</name>
    <dbReference type="NCBI Taxonomy" id="1238182"/>
    <lineage>
        <taxon>Bacteria</taxon>
        <taxon>Pseudomonadati</taxon>
        <taxon>Pseudomonadota</taxon>
        <taxon>Alphaproteobacteria</taxon>
        <taxon>Rhodospirillales</taxon>
        <taxon>Novispirillaceae</taxon>
        <taxon>Caenispirillum</taxon>
    </lineage>
</organism>
<dbReference type="PATRIC" id="fig|1238182.3.peg.1838"/>
<evidence type="ECO:0000256" key="3">
    <source>
        <dbReference type="ARBA" id="ARBA00022723"/>
    </source>
</evidence>
<dbReference type="InterPro" id="IPR011108">
    <property type="entry name" value="RMMBL"/>
</dbReference>
<dbReference type="RefSeq" id="WP_009540284.1">
    <property type="nucleotide sequence ID" value="NZ_ANHY01000007.1"/>
</dbReference>
<dbReference type="InterPro" id="IPR036866">
    <property type="entry name" value="RibonucZ/Hydroxyglut_hydro"/>
</dbReference>
<dbReference type="InterPro" id="IPR041636">
    <property type="entry name" value="RNase_J_C"/>
</dbReference>
<proteinExistence type="predicted"/>
<dbReference type="InterPro" id="IPR001279">
    <property type="entry name" value="Metallo-B-lactamas"/>
</dbReference>
<evidence type="ECO:0000256" key="7">
    <source>
        <dbReference type="ARBA" id="ARBA00022884"/>
    </source>
</evidence>
<protein>
    <submittedName>
        <fullName evidence="9">Metallo-beta-lactamase family protein</fullName>
    </submittedName>
</protein>